<keyword evidence="2" id="KW-1185">Reference proteome</keyword>
<dbReference type="RefSeq" id="WP_191749552.1">
    <property type="nucleotide sequence ID" value="NZ_JACSQZ010000016.1"/>
</dbReference>
<accession>A0ABR8Q304</accession>
<sequence length="288" mass="33351">MNLINIKVDHKVFGEGVIIENENSYVTVKFKNDEKKFMYPSSFDGYLTVQSIKADESIKEEIRAIKKLEKDEKLRLAEVERKIKVEKLNNSKKAKAKVYPRANIAFKCTFSDEGYSNEKELTSIVQTFNRNGESMKLNKVKNNSLCIVTTREPNTVERERYIFGVFLVDESYNRDNKDEGYVTTNSKYSIKLSLEESHKMLFWNYHTNANKPELALWSSGLHRYFEDEQAIQILQDIVALKKGTDEEELSKEFLLHFAKINNININTVAEKNGVLQNILIPKVAIDCK</sequence>
<proteinExistence type="predicted"/>
<protein>
    <submittedName>
        <fullName evidence="1">Uncharacterized protein</fullName>
    </submittedName>
</protein>
<evidence type="ECO:0000313" key="1">
    <source>
        <dbReference type="EMBL" id="MBD7914790.1"/>
    </source>
</evidence>
<dbReference type="EMBL" id="JACSQZ010000016">
    <property type="protein sequence ID" value="MBD7914790.1"/>
    <property type="molecule type" value="Genomic_DNA"/>
</dbReference>
<comment type="caution">
    <text evidence="1">The sequence shown here is derived from an EMBL/GenBank/DDBJ whole genome shotgun (WGS) entry which is preliminary data.</text>
</comment>
<dbReference type="Proteomes" id="UP000640335">
    <property type="component" value="Unassembled WGS sequence"/>
</dbReference>
<reference evidence="1 2" key="1">
    <citation type="submission" date="2020-08" db="EMBL/GenBank/DDBJ databases">
        <title>A Genomic Blueprint of the Chicken Gut Microbiome.</title>
        <authorList>
            <person name="Gilroy R."/>
            <person name="Ravi A."/>
            <person name="Getino M."/>
            <person name="Pursley I."/>
            <person name="Horton D.L."/>
            <person name="Alikhan N.-F."/>
            <person name="Baker D."/>
            <person name="Gharbi K."/>
            <person name="Hall N."/>
            <person name="Watson M."/>
            <person name="Adriaenssens E.M."/>
            <person name="Foster-Nyarko E."/>
            <person name="Jarju S."/>
            <person name="Secka A."/>
            <person name="Antonio M."/>
            <person name="Oren A."/>
            <person name="Chaudhuri R."/>
            <person name="La Ragione R.M."/>
            <person name="Hildebrand F."/>
            <person name="Pallen M.J."/>
        </authorList>
    </citation>
    <scope>NUCLEOTIDE SEQUENCE [LARGE SCALE GENOMIC DNA]</scope>
    <source>
        <strain evidence="1 2">Sa3CUN1</strain>
    </source>
</reference>
<gene>
    <name evidence="1" type="ORF">H9660_06490</name>
</gene>
<name>A0ABR8Q304_9CLOT</name>
<evidence type="ECO:0000313" key="2">
    <source>
        <dbReference type="Proteomes" id="UP000640335"/>
    </source>
</evidence>
<organism evidence="1 2">
    <name type="scientific">Clostridium gallinarum</name>
    <dbReference type="NCBI Taxonomy" id="2762246"/>
    <lineage>
        <taxon>Bacteria</taxon>
        <taxon>Bacillati</taxon>
        <taxon>Bacillota</taxon>
        <taxon>Clostridia</taxon>
        <taxon>Eubacteriales</taxon>
        <taxon>Clostridiaceae</taxon>
        <taxon>Clostridium</taxon>
    </lineage>
</organism>